<dbReference type="Gene3D" id="1.25.40.20">
    <property type="entry name" value="Ankyrin repeat-containing domain"/>
    <property type="match status" value="1"/>
</dbReference>
<dbReference type="EMBL" id="SJOL01004479">
    <property type="protein sequence ID" value="TGZ71580.1"/>
    <property type="molecule type" value="Genomic_DNA"/>
</dbReference>
<dbReference type="Pfam" id="PF12796">
    <property type="entry name" value="Ank_2"/>
    <property type="match status" value="1"/>
</dbReference>
<keyword evidence="5" id="KW-1185">Reference proteome</keyword>
<dbReference type="OrthoDB" id="67310at2759"/>
<gene>
    <name evidence="4" type="ORF">CRM22_002559</name>
</gene>
<accession>A0A4S2M5F1</accession>
<organism evidence="4 5">
    <name type="scientific">Opisthorchis felineus</name>
    <dbReference type="NCBI Taxonomy" id="147828"/>
    <lineage>
        <taxon>Eukaryota</taxon>
        <taxon>Metazoa</taxon>
        <taxon>Spiralia</taxon>
        <taxon>Lophotrochozoa</taxon>
        <taxon>Platyhelminthes</taxon>
        <taxon>Trematoda</taxon>
        <taxon>Digenea</taxon>
        <taxon>Opisthorchiida</taxon>
        <taxon>Opisthorchiata</taxon>
        <taxon>Opisthorchiidae</taxon>
        <taxon>Opisthorchis</taxon>
    </lineage>
</organism>
<evidence type="ECO:0000313" key="5">
    <source>
        <dbReference type="Proteomes" id="UP000308267"/>
    </source>
</evidence>
<dbReference type="AlphaFoldDB" id="A0A4S2M5F1"/>
<keyword evidence="2 3" id="KW-0040">ANK repeat</keyword>
<evidence type="ECO:0000313" key="4">
    <source>
        <dbReference type="EMBL" id="TGZ71580.1"/>
    </source>
</evidence>
<feature type="non-terminal residue" evidence="4">
    <location>
        <position position="1"/>
    </location>
</feature>
<dbReference type="STRING" id="147828.A0A4S2M5F1"/>
<dbReference type="InterPro" id="IPR002110">
    <property type="entry name" value="Ankyrin_rpt"/>
</dbReference>
<dbReference type="PROSITE" id="PS50088">
    <property type="entry name" value="ANK_REPEAT"/>
    <property type="match status" value="1"/>
</dbReference>
<dbReference type="InterPro" id="IPR036770">
    <property type="entry name" value="Ankyrin_rpt-contain_sf"/>
</dbReference>
<feature type="repeat" description="ANK" evidence="3">
    <location>
        <begin position="113"/>
        <end position="135"/>
    </location>
</feature>
<dbReference type="Proteomes" id="UP000308267">
    <property type="component" value="Unassembled WGS sequence"/>
</dbReference>
<reference evidence="4 5" key="1">
    <citation type="journal article" date="2019" name="BMC Genomics">
        <title>New insights from Opisthorchis felineus genome: update on genomics of the epidemiologically important liver flukes.</title>
        <authorList>
            <person name="Ershov N.I."/>
            <person name="Mordvinov V.A."/>
            <person name="Prokhortchouk E.B."/>
            <person name="Pakharukova M.Y."/>
            <person name="Gunbin K.V."/>
            <person name="Ustyantsev K."/>
            <person name="Genaev M.A."/>
            <person name="Blinov A.G."/>
            <person name="Mazur A."/>
            <person name="Boulygina E."/>
            <person name="Tsygankova S."/>
            <person name="Khrameeva E."/>
            <person name="Chekanov N."/>
            <person name="Fan G."/>
            <person name="Xiao A."/>
            <person name="Zhang H."/>
            <person name="Xu X."/>
            <person name="Yang H."/>
            <person name="Solovyev V."/>
            <person name="Lee S.M."/>
            <person name="Liu X."/>
            <person name="Afonnikov D.A."/>
            <person name="Skryabin K.G."/>
        </authorList>
    </citation>
    <scope>NUCLEOTIDE SEQUENCE [LARGE SCALE GENOMIC DNA]</scope>
    <source>
        <strain evidence="4">AK-0245</strain>
        <tissue evidence="4">Whole organism</tissue>
    </source>
</reference>
<protein>
    <submittedName>
        <fullName evidence="4">Uncharacterized protein</fullName>
    </submittedName>
</protein>
<evidence type="ECO:0000256" key="3">
    <source>
        <dbReference type="PROSITE-ProRule" id="PRU00023"/>
    </source>
</evidence>
<proteinExistence type="predicted"/>
<dbReference type="SMART" id="SM00248">
    <property type="entry name" value="ANK"/>
    <property type="match status" value="4"/>
</dbReference>
<evidence type="ECO:0000256" key="2">
    <source>
        <dbReference type="ARBA" id="ARBA00023043"/>
    </source>
</evidence>
<comment type="caution">
    <text evidence="4">The sequence shown here is derived from an EMBL/GenBank/DDBJ whole genome shotgun (WGS) entry which is preliminary data.</text>
</comment>
<dbReference type="InterPro" id="IPR050776">
    <property type="entry name" value="Ank_Repeat/CDKN_Inhibitor"/>
</dbReference>
<dbReference type="PANTHER" id="PTHR24201">
    <property type="entry name" value="ANK_REP_REGION DOMAIN-CONTAINING PROTEIN"/>
    <property type="match status" value="1"/>
</dbReference>
<feature type="non-terminal residue" evidence="4">
    <location>
        <position position="178"/>
    </location>
</feature>
<sequence length="178" mass="19322">FQVNGTNAKYLGIDLLVSEFRRANNCIVCSLTKPAPGTRPPPHITVYGTTNDLHHAVRKANLKLLLEHGALVNLRDCGGFTALHRACQKSFAHVAETLLRLGRANPQIKCPFSGNTALHEAAMLGHADCVNCLLRFHAAPWGRNAEAEMPFELALRYGFADLAAALAGYKPTPPLTTQ</sequence>
<dbReference type="PROSITE" id="PS50297">
    <property type="entry name" value="ANK_REP_REGION"/>
    <property type="match status" value="1"/>
</dbReference>
<evidence type="ECO:0000256" key="1">
    <source>
        <dbReference type="ARBA" id="ARBA00022737"/>
    </source>
</evidence>
<keyword evidence="1" id="KW-0677">Repeat</keyword>
<dbReference type="SUPFAM" id="SSF48403">
    <property type="entry name" value="Ankyrin repeat"/>
    <property type="match status" value="1"/>
</dbReference>
<name>A0A4S2M5F1_OPIFE</name>
<dbReference type="Pfam" id="PF00023">
    <property type="entry name" value="Ank"/>
    <property type="match status" value="1"/>
</dbReference>